<feature type="domain" description="TonB-dependent receptor plug" evidence="8">
    <location>
        <begin position="27"/>
        <end position="130"/>
    </location>
</feature>
<dbReference type="Gene3D" id="2.170.130.10">
    <property type="entry name" value="TonB-dependent receptor, plug domain"/>
    <property type="match status" value="1"/>
</dbReference>
<keyword evidence="3" id="KW-1134">Transmembrane beta strand</keyword>
<keyword evidence="7" id="KW-0998">Cell outer membrane</keyword>
<evidence type="ECO:0000313" key="10">
    <source>
        <dbReference type="Proteomes" id="UP001501175"/>
    </source>
</evidence>
<evidence type="ECO:0000256" key="2">
    <source>
        <dbReference type="ARBA" id="ARBA00022448"/>
    </source>
</evidence>
<evidence type="ECO:0000256" key="3">
    <source>
        <dbReference type="ARBA" id="ARBA00022452"/>
    </source>
</evidence>
<keyword evidence="10" id="KW-1185">Reference proteome</keyword>
<dbReference type="InterPro" id="IPR037066">
    <property type="entry name" value="Plug_dom_sf"/>
</dbReference>
<proteinExistence type="predicted"/>
<keyword evidence="6" id="KW-0472">Membrane</keyword>
<sequence length="630" mass="70045">MAFGQEMISDRTLDTVRITERAQKTFTVGRSVTVLDSAQLHLATLTHLGQALEQFSAIPIRNYGNGMLSVLSVRGTGSGHTAVNWNGLSINSPMLGQQDLSLIQSISFDQASIQWGATSTLVGTDAVSGAVLLSSKPHWQSGLNAQASVQAGSFGRKGVQVAARYGNNLARLTGRTGFAWLDIQNNFPYRNTSRFGQPVERQKHAGIRQFSAVQDLYSKLGDRYYVSLNSWYTGADRQLQPGIGITGQETQKDDALRLVVSLVGSHNRRSSLIQIGHTTESIHYTNPIVRTNDHSVANQTQLRLEEQWQLRDHVAIWQVKAGVEGAAATANVPAYQVKQNQWRADGYGMATYENNRLRVSGQLRKGWVTGFDPPVVPSLGADYQLVSGDKLTLLAKVHLSRVYRVPTLNDRYWRPGGNSNLRPETGWSQEGGVLLSSKSALSTTSASDWEASATVYHALVYDWILWRPNANEGYWSAQNLQTVRSRGVETFFSVRQRTGKGHLTSRLHINYNRISQAHNTGAAHAPAAGNQLLYAPLVTINQQNRFVYKAWEAGIQTNYTSRRYTLTDNSTFLPGFMMVNAQLSREIYWGKKLLRLFFSGYNLTNVTYQTVENRAMPGLNYNITLFANFN</sequence>
<name>A0ABP8MHI3_9BACT</name>
<keyword evidence="5" id="KW-0732">Signal</keyword>
<accession>A0ABP8MHI3</accession>
<dbReference type="InterPro" id="IPR036942">
    <property type="entry name" value="Beta-barrel_TonB_sf"/>
</dbReference>
<dbReference type="PANTHER" id="PTHR30069">
    <property type="entry name" value="TONB-DEPENDENT OUTER MEMBRANE RECEPTOR"/>
    <property type="match status" value="1"/>
</dbReference>
<dbReference type="InterPro" id="IPR012910">
    <property type="entry name" value="Plug_dom"/>
</dbReference>
<organism evidence="9 10">
    <name type="scientific">Nibrella saemangeumensis</name>
    <dbReference type="NCBI Taxonomy" id="1084526"/>
    <lineage>
        <taxon>Bacteria</taxon>
        <taxon>Pseudomonadati</taxon>
        <taxon>Bacteroidota</taxon>
        <taxon>Cytophagia</taxon>
        <taxon>Cytophagales</taxon>
        <taxon>Spirosomataceae</taxon>
        <taxon>Nibrella</taxon>
    </lineage>
</organism>
<evidence type="ECO:0000256" key="5">
    <source>
        <dbReference type="ARBA" id="ARBA00022729"/>
    </source>
</evidence>
<gene>
    <name evidence="9" type="ORF">GCM10023189_11880</name>
</gene>
<evidence type="ECO:0000313" key="9">
    <source>
        <dbReference type="EMBL" id="GAA4450766.1"/>
    </source>
</evidence>
<evidence type="ECO:0000256" key="6">
    <source>
        <dbReference type="ARBA" id="ARBA00023136"/>
    </source>
</evidence>
<dbReference type="Gene3D" id="2.40.170.20">
    <property type="entry name" value="TonB-dependent receptor, beta-barrel domain"/>
    <property type="match status" value="1"/>
</dbReference>
<evidence type="ECO:0000256" key="1">
    <source>
        <dbReference type="ARBA" id="ARBA00004571"/>
    </source>
</evidence>
<comment type="subcellular location">
    <subcellularLocation>
        <location evidence="1">Cell outer membrane</location>
        <topology evidence="1">Multi-pass membrane protein</topology>
    </subcellularLocation>
</comment>
<evidence type="ECO:0000256" key="4">
    <source>
        <dbReference type="ARBA" id="ARBA00022692"/>
    </source>
</evidence>
<evidence type="ECO:0000256" key="7">
    <source>
        <dbReference type="ARBA" id="ARBA00023237"/>
    </source>
</evidence>
<dbReference type="Pfam" id="PF07715">
    <property type="entry name" value="Plug"/>
    <property type="match status" value="1"/>
</dbReference>
<keyword evidence="2" id="KW-0813">Transport</keyword>
<comment type="caution">
    <text evidence="9">The sequence shown here is derived from an EMBL/GenBank/DDBJ whole genome shotgun (WGS) entry which is preliminary data.</text>
</comment>
<reference evidence="10" key="1">
    <citation type="journal article" date="2019" name="Int. J. Syst. Evol. Microbiol.">
        <title>The Global Catalogue of Microorganisms (GCM) 10K type strain sequencing project: providing services to taxonomists for standard genome sequencing and annotation.</title>
        <authorList>
            <consortium name="The Broad Institute Genomics Platform"/>
            <consortium name="The Broad Institute Genome Sequencing Center for Infectious Disease"/>
            <person name="Wu L."/>
            <person name="Ma J."/>
        </authorList>
    </citation>
    <scope>NUCLEOTIDE SEQUENCE [LARGE SCALE GENOMIC DNA]</scope>
    <source>
        <strain evidence="10">JCM 17927</strain>
    </source>
</reference>
<keyword evidence="4" id="KW-0812">Transmembrane</keyword>
<dbReference type="RefSeq" id="WP_345241551.1">
    <property type="nucleotide sequence ID" value="NZ_BAABHD010000012.1"/>
</dbReference>
<dbReference type="PANTHER" id="PTHR30069:SF29">
    <property type="entry name" value="HEMOGLOBIN AND HEMOGLOBIN-HAPTOGLOBIN-BINDING PROTEIN 1-RELATED"/>
    <property type="match status" value="1"/>
</dbReference>
<dbReference type="Proteomes" id="UP001501175">
    <property type="component" value="Unassembled WGS sequence"/>
</dbReference>
<dbReference type="EMBL" id="BAABHD010000012">
    <property type="protein sequence ID" value="GAA4450766.1"/>
    <property type="molecule type" value="Genomic_DNA"/>
</dbReference>
<dbReference type="InterPro" id="IPR039426">
    <property type="entry name" value="TonB-dep_rcpt-like"/>
</dbReference>
<keyword evidence="9" id="KW-0675">Receptor</keyword>
<protein>
    <submittedName>
        <fullName evidence="9">TonB-dependent receptor plug domain-containing protein</fullName>
    </submittedName>
</protein>
<dbReference type="SUPFAM" id="SSF56935">
    <property type="entry name" value="Porins"/>
    <property type="match status" value="1"/>
</dbReference>
<evidence type="ECO:0000259" key="8">
    <source>
        <dbReference type="Pfam" id="PF07715"/>
    </source>
</evidence>